<dbReference type="HAMAP" id="MF_01074">
    <property type="entry name" value="LarC"/>
    <property type="match status" value="1"/>
</dbReference>
<dbReference type="Gene3D" id="3.10.20.300">
    <property type="entry name" value="mk0293 like domain"/>
    <property type="match status" value="1"/>
</dbReference>
<accession>A0A9D1DXV5</accession>
<dbReference type="NCBIfam" id="TIGR00299">
    <property type="entry name" value="nickel pincer cofactor biosynthesis protein LarC"/>
    <property type="match status" value="1"/>
</dbReference>
<organism evidence="5 6">
    <name type="scientific">Candidatus Faecivivens stercoravium</name>
    <dbReference type="NCBI Taxonomy" id="2840803"/>
    <lineage>
        <taxon>Bacteria</taxon>
        <taxon>Bacillati</taxon>
        <taxon>Bacillota</taxon>
        <taxon>Clostridia</taxon>
        <taxon>Eubacteriales</taxon>
        <taxon>Oscillospiraceae</taxon>
        <taxon>Oscillospiraceae incertae sedis</taxon>
        <taxon>Candidatus Faecivivens</taxon>
    </lineage>
</organism>
<feature type="region of interest" description="Disordered" evidence="4">
    <location>
        <begin position="68"/>
        <end position="132"/>
    </location>
</feature>
<feature type="compositionally biased region" description="Basic and acidic residues" evidence="4">
    <location>
        <begin position="77"/>
        <end position="123"/>
    </location>
</feature>
<keyword evidence="1 3" id="KW-0533">Nickel</keyword>
<evidence type="ECO:0000313" key="6">
    <source>
        <dbReference type="Proteomes" id="UP000824241"/>
    </source>
</evidence>
<dbReference type="EMBL" id="DVHA01000174">
    <property type="protein sequence ID" value="HIR61001.1"/>
    <property type="molecule type" value="Genomic_DNA"/>
</dbReference>
<keyword evidence="2 3" id="KW-0456">Lyase</keyword>
<dbReference type="AlphaFoldDB" id="A0A9D1DXV5"/>
<dbReference type="Pfam" id="PF01969">
    <property type="entry name" value="Ni_insertion"/>
    <property type="match status" value="1"/>
</dbReference>
<dbReference type="InterPro" id="IPR002822">
    <property type="entry name" value="Ni_insertion"/>
</dbReference>
<name>A0A9D1DXV5_9FIRM</name>
<dbReference type="GO" id="GO:0016151">
    <property type="term" value="F:nickel cation binding"/>
    <property type="evidence" value="ECO:0007669"/>
    <property type="project" value="UniProtKB-UniRule"/>
</dbReference>
<dbReference type="Proteomes" id="UP000824241">
    <property type="component" value="Unassembled WGS sequence"/>
</dbReference>
<reference evidence="5" key="1">
    <citation type="submission" date="2020-10" db="EMBL/GenBank/DDBJ databases">
        <authorList>
            <person name="Gilroy R."/>
        </authorList>
    </citation>
    <scope>NUCLEOTIDE SEQUENCE</scope>
    <source>
        <strain evidence="5">CHK189-12415</strain>
    </source>
</reference>
<protein>
    <recommendedName>
        <fullName evidence="3">Pyridinium-3,5-bisthiocarboxylic acid mononucleotide nickel insertion protein</fullName>
        <shortName evidence="3">P2TMN nickel insertion protein</shortName>
        <ecNumber evidence="3">4.99.1.12</ecNumber>
    </recommendedName>
    <alternativeName>
        <fullName evidence="3">Nickel-pincer cofactor biosynthesis protein LarC</fullName>
    </alternativeName>
</protein>
<proteinExistence type="inferred from homology"/>
<comment type="catalytic activity">
    <reaction evidence="3">
        <text>Ni(II)-pyridinium-3,5-bisthiocarboxylate mononucleotide = pyridinium-3,5-bisthiocarboxylate mononucleotide + Ni(2+)</text>
        <dbReference type="Rhea" id="RHEA:54784"/>
        <dbReference type="ChEBI" id="CHEBI:49786"/>
        <dbReference type="ChEBI" id="CHEBI:137372"/>
        <dbReference type="ChEBI" id="CHEBI:137373"/>
        <dbReference type="EC" id="4.99.1.12"/>
    </reaction>
</comment>
<reference evidence="5" key="2">
    <citation type="journal article" date="2021" name="PeerJ">
        <title>Extensive microbial diversity within the chicken gut microbiome revealed by metagenomics and culture.</title>
        <authorList>
            <person name="Gilroy R."/>
            <person name="Ravi A."/>
            <person name="Getino M."/>
            <person name="Pursley I."/>
            <person name="Horton D.L."/>
            <person name="Alikhan N.F."/>
            <person name="Baker D."/>
            <person name="Gharbi K."/>
            <person name="Hall N."/>
            <person name="Watson M."/>
            <person name="Adriaenssens E.M."/>
            <person name="Foster-Nyarko E."/>
            <person name="Jarju S."/>
            <person name="Secka A."/>
            <person name="Antonio M."/>
            <person name="Oren A."/>
            <person name="Chaudhuri R.R."/>
            <person name="La Ragione R."/>
            <person name="Hildebrand F."/>
            <person name="Pallen M.J."/>
        </authorList>
    </citation>
    <scope>NUCLEOTIDE SEQUENCE</scope>
    <source>
        <strain evidence="5">CHK189-12415</strain>
    </source>
</reference>
<evidence type="ECO:0000313" key="5">
    <source>
        <dbReference type="EMBL" id="HIR61001.1"/>
    </source>
</evidence>
<evidence type="ECO:0000256" key="3">
    <source>
        <dbReference type="HAMAP-Rule" id="MF_01074"/>
    </source>
</evidence>
<dbReference type="PANTHER" id="PTHR36566">
    <property type="entry name" value="NICKEL INSERTION PROTEIN-RELATED"/>
    <property type="match status" value="1"/>
</dbReference>
<comment type="function">
    <text evidence="3">Involved in the biosynthesis of a nickel-pincer cofactor ((SCS)Ni(II) pincer complex). Binds Ni(2+), and functions in nickel delivery to pyridinium-3,5-bisthiocarboxylic acid mononucleotide (P2TMN), to form the mature cofactor. Is thus probably required for the activation of nickel-pincer cofactor-dependent enzymes.</text>
</comment>
<dbReference type="PANTHER" id="PTHR36566:SF1">
    <property type="entry name" value="PYRIDINIUM-3,5-BISTHIOCARBOXYLIC ACID MONONUCLEOTIDE NICKEL INSERTION PROTEIN"/>
    <property type="match status" value="1"/>
</dbReference>
<gene>
    <name evidence="3 5" type="primary">larC</name>
    <name evidence="5" type="ORF">IAB37_05435</name>
</gene>
<evidence type="ECO:0000256" key="4">
    <source>
        <dbReference type="SAM" id="MobiDB-lite"/>
    </source>
</evidence>
<dbReference type="GO" id="GO:0051604">
    <property type="term" value="P:protein maturation"/>
    <property type="evidence" value="ECO:0007669"/>
    <property type="project" value="UniProtKB-UniRule"/>
</dbReference>
<dbReference type="Gene3D" id="3.30.70.1380">
    <property type="entry name" value="Transcriptional regulatory protein pf0864 domain like"/>
    <property type="match status" value="1"/>
</dbReference>
<evidence type="ECO:0000256" key="1">
    <source>
        <dbReference type="ARBA" id="ARBA00022596"/>
    </source>
</evidence>
<comment type="caution">
    <text evidence="5">The sequence shown here is derived from an EMBL/GenBank/DDBJ whole genome shotgun (WGS) entry which is preliminary data.</text>
</comment>
<dbReference type="EC" id="4.99.1.12" evidence="3"/>
<comment type="similarity">
    <text evidence="3">Belongs to the LarC family.</text>
</comment>
<sequence>MKTLYLECKMGAAGDMLMAALSELVDADAFVEKMNSLGIPGVKVERETAQTCGITGTHMKVTVNGEEETAEDVSFGSEHHHHDHEHEHAHEHHHDHEHHHHEDGHEHPHDHEHEHHHDHEHGHDHGHHHHHTSMADIRHILSHLDIPEKVRADAAAVYESIAEAESHAHNCPVEEIHFHEVGNMDAVADIVGVCLLMDRIGADEVLASPVHVGSGFVRCAHGVLPVPAPATAYLLQGIPSWSGEIEGELCTPTGAALLKHFVRKFVPMPVMATEKVGYGVGQKVFPAANCVRAFLGETEDRGGRVAELNCNLDDMTGEGLGFAMEALLEAGALEVFYTPAQMKKNRPGVLLHCLCKEEDAEKFARLIFKHTTTIGIRKAVYDRYTLTRREETAGSPWGEVRVKESSGYGVSRAKAEFEDLARIARAEGLSIEEVKKEVKA</sequence>
<evidence type="ECO:0000256" key="2">
    <source>
        <dbReference type="ARBA" id="ARBA00023239"/>
    </source>
</evidence>
<dbReference type="GO" id="GO:0016829">
    <property type="term" value="F:lyase activity"/>
    <property type="evidence" value="ECO:0007669"/>
    <property type="project" value="UniProtKB-UniRule"/>
</dbReference>